<name>A0ABW9KFB3_9BACT</name>
<evidence type="ECO:0000259" key="2">
    <source>
        <dbReference type="Pfam" id="PF13628"/>
    </source>
</evidence>
<reference evidence="3 4" key="1">
    <citation type="submission" date="2024-12" db="EMBL/GenBank/DDBJ databases">
        <authorList>
            <person name="Lee Y."/>
        </authorList>
    </citation>
    <scope>NUCLEOTIDE SEQUENCE [LARGE SCALE GENOMIC DNA]</scope>
    <source>
        <strain evidence="3 4">03SUJ4</strain>
    </source>
</reference>
<evidence type="ECO:0000256" key="1">
    <source>
        <dbReference type="SAM" id="SignalP"/>
    </source>
</evidence>
<gene>
    <name evidence="3" type="ORF">ACK2TP_01075</name>
</gene>
<organism evidence="3 4">
    <name type="scientific">Terriglobus aquaticus</name>
    <dbReference type="NCBI Taxonomy" id="940139"/>
    <lineage>
        <taxon>Bacteria</taxon>
        <taxon>Pseudomonadati</taxon>
        <taxon>Acidobacteriota</taxon>
        <taxon>Terriglobia</taxon>
        <taxon>Terriglobales</taxon>
        <taxon>Acidobacteriaceae</taxon>
        <taxon>Terriglobus</taxon>
    </lineage>
</organism>
<feature type="chain" id="PRO_5045341946" evidence="1">
    <location>
        <begin position="23"/>
        <end position="170"/>
    </location>
</feature>
<keyword evidence="1" id="KW-0732">Signal</keyword>
<feature type="domain" description="DUF4142" evidence="2">
    <location>
        <begin position="28"/>
        <end position="163"/>
    </location>
</feature>
<feature type="signal peptide" evidence="1">
    <location>
        <begin position="1"/>
        <end position="22"/>
    </location>
</feature>
<evidence type="ECO:0000313" key="3">
    <source>
        <dbReference type="EMBL" id="MFN2974344.1"/>
    </source>
</evidence>
<dbReference type="RefSeq" id="WP_263414089.1">
    <property type="nucleotide sequence ID" value="NZ_BAABBH010000001.1"/>
</dbReference>
<dbReference type="InterPro" id="IPR012347">
    <property type="entry name" value="Ferritin-like"/>
</dbReference>
<evidence type="ECO:0000313" key="4">
    <source>
        <dbReference type="Proteomes" id="UP001634747"/>
    </source>
</evidence>
<keyword evidence="4" id="KW-1185">Reference proteome</keyword>
<proteinExistence type="predicted"/>
<dbReference type="EMBL" id="JBJYXY010000001">
    <property type="protein sequence ID" value="MFN2974344.1"/>
    <property type="molecule type" value="Genomic_DNA"/>
</dbReference>
<dbReference type="InterPro" id="IPR025419">
    <property type="entry name" value="DUF4142"/>
</dbReference>
<dbReference type="Pfam" id="PF13628">
    <property type="entry name" value="DUF4142"/>
    <property type="match status" value="1"/>
</dbReference>
<dbReference type="Proteomes" id="UP001634747">
    <property type="component" value="Unassembled WGS sequence"/>
</dbReference>
<protein>
    <submittedName>
        <fullName evidence="3">DUF4142 domain-containing protein</fullName>
    </submittedName>
</protein>
<sequence length="170" mass="18153">MKLYAAALATALAATAATSVFAQGFSDKDKTFLKDSAGDNLGEIKAAELALKTTKNPQIREFAQKMITDHKALYAGEKPVATKAGVTLPTTPSISSDATYVKLKVLSGDTFDKEYVKSMVSDHHSDTTKAKTEHDTTQNAEMKQLSAHAGTVMESHTKMIDALAGKMGIQ</sequence>
<dbReference type="PANTHER" id="PTHR38593:SF1">
    <property type="entry name" value="BLR2558 PROTEIN"/>
    <property type="match status" value="1"/>
</dbReference>
<accession>A0ABW9KFB3</accession>
<dbReference type="Gene3D" id="1.20.1260.10">
    <property type="match status" value="1"/>
</dbReference>
<comment type="caution">
    <text evidence="3">The sequence shown here is derived from an EMBL/GenBank/DDBJ whole genome shotgun (WGS) entry which is preliminary data.</text>
</comment>
<dbReference type="PANTHER" id="PTHR38593">
    <property type="entry name" value="BLR2558 PROTEIN"/>
    <property type="match status" value="1"/>
</dbReference>